<feature type="region of interest" description="Disordered" evidence="1">
    <location>
        <begin position="254"/>
        <end position="491"/>
    </location>
</feature>
<keyword evidence="3" id="KW-1185">Reference proteome</keyword>
<dbReference type="GO" id="GO:0000428">
    <property type="term" value="C:DNA-directed RNA polymerase complex"/>
    <property type="evidence" value="ECO:0007669"/>
    <property type="project" value="UniProtKB-KW"/>
</dbReference>
<comment type="caution">
    <text evidence="2">The sequence shown here is derived from an EMBL/GenBank/DDBJ whole genome shotgun (WGS) entry which is preliminary data.</text>
</comment>
<dbReference type="PANTHER" id="PTHR28155">
    <property type="entry name" value="ACR243WP"/>
    <property type="match status" value="1"/>
</dbReference>
<keyword evidence="2" id="KW-0804">Transcription</keyword>
<name>A0A9P8C8Z1_9HELO</name>
<dbReference type="Proteomes" id="UP000824998">
    <property type="component" value="Unassembled WGS sequence"/>
</dbReference>
<dbReference type="Gene3D" id="6.20.250.70">
    <property type="match status" value="1"/>
</dbReference>
<dbReference type="InterPro" id="IPR013240">
    <property type="entry name" value="DNA-dir_RNA_pol1_su_RPA34"/>
</dbReference>
<proteinExistence type="predicted"/>
<feature type="region of interest" description="Disordered" evidence="1">
    <location>
        <begin position="1"/>
        <end position="157"/>
    </location>
</feature>
<feature type="compositionally biased region" description="Acidic residues" evidence="1">
    <location>
        <begin position="38"/>
        <end position="55"/>
    </location>
</feature>
<sequence length="491" mass="53092">MPKSTRPSKALVKEAQSKKSVAKMAKKQPPPKSLSTETIEDSDREDESSAGDSDVESLPKNPVKAKAKPKTNGKVTVPTESSSSSGSESESDDAIGSSSEESVEEVVAPKAKKDSRDKTSAAKEPTSKVPKTNSHTPAAPYKPPPGFESTSITDPPEILREVKKAPSSGKQIWYFTAPAAVPISSIKDMSLLGIENGNVACSHNGDEYGFVQDQAEERKTTNVLIPNTSDDGYRAVSKPVDKVLHLTQIVKLPGASGTNEPTSKATIPAKKPVRPQPTGLKMRYLPLGCEGVGGTLGSTTSGETSDSDVEMEEAPKRFKNPAPLPTTSNPDHEMTEAPPLQKKSSKSHKSSKTDTATDVTTKKRKHGEKSEKKSKSSSSKSNEDNNDNQLKVLKKRQIILHNATAHERRISISPRLVPKKMTVVPPPPKPAHPTPLRSILKTSRPPQVASQEEARGKVKTKKRKEDKETSKTDKNSRRDPTLDRSKDTSKK</sequence>
<dbReference type="OrthoDB" id="76224at2759"/>
<dbReference type="AlphaFoldDB" id="A0A9P8C8Z1"/>
<feature type="compositionally biased region" description="Basic and acidic residues" evidence="1">
    <location>
        <begin position="111"/>
        <end position="121"/>
    </location>
</feature>
<gene>
    <name evidence="2" type="ORF">BJ875DRAFT_438043</name>
</gene>
<feature type="compositionally biased region" description="Pro residues" evidence="1">
    <location>
        <begin position="424"/>
        <end position="433"/>
    </location>
</feature>
<evidence type="ECO:0000256" key="1">
    <source>
        <dbReference type="SAM" id="MobiDB-lite"/>
    </source>
</evidence>
<evidence type="ECO:0000313" key="2">
    <source>
        <dbReference type="EMBL" id="KAG9237867.1"/>
    </source>
</evidence>
<dbReference type="PANTHER" id="PTHR28155:SF1">
    <property type="entry name" value="DNA-DIRECTED RNA POLYMERASE I SUBUNIT RPA34.5-DOMAIN-CONTAINING PROTEIN"/>
    <property type="match status" value="1"/>
</dbReference>
<organism evidence="2 3">
    <name type="scientific">Amylocarpus encephaloides</name>
    <dbReference type="NCBI Taxonomy" id="45428"/>
    <lineage>
        <taxon>Eukaryota</taxon>
        <taxon>Fungi</taxon>
        <taxon>Dikarya</taxon>
        <taxon>Ascomycota</taxon>
        <taxon>Pezizomycotina</taxon>
        <taxon>Leotiomycetes</taxon>
        <taxon>Helotiales</taxon>
        <taxon>Helotiales incertae sedis</taxon>
        <taxon>Amylocarpus</taxon>
    </lineage>
</organism>
<dbReference type="GO" id="GO:0006360">
    <property type="term" value="P:transcription by RNA polymerase I"/>
    <property type="evidence" value="ECO:0007669"/>
    <property type="project" value="InterPro"/>
</dbReference>
<dbReference type="InterPro" id="IPR053263">
    <property type="entry name" value="Euk_RPA34_RNAP_subunit"/>
</dbReference>
<evidence type="ECO:0000313" key="3">
    <source>
        <dbReference type="Proteomes" id="UP000824998"/>
    </source>
</evidence>
<feature type="compositionally biased region" description="Basic and acidic residues" evidence="1">
    <location>
        <begin position="463"/>
        <end position="491"/>
    </location>
</feature>
<feature type="compositionally biased region" description="Polar residues" evidence="1">
    <location>
        <begin position="440"/>
        <end position="450"/>
    </location>
</feature>
<keyword evidence="2" id="KW-0240">DNA-directed RNA polymerase</keyword>
<protein>
    <submittedName>
        <fullName evidence="2">DNA-directed RNA polymerase I subunit RPA34.5-domain-containing protein</fullName>
    </submittedName>
</protein>
<dbReference type="Pfam" id="PF08208">
    <property type="entry name" value="RNA_polI_A34"/>
    <property type="match status" value="1"/>
</dbReference>
<reference evidence="2" key="1">
    <citation type="journal article" date="2021" name="IMA Fungus">
        <title>Genomic characterization of three marine fungi, including Emericellopsis atlantica sp. nov. with signatures of a generalist lifestyle and marine biomass degradation.</title>
        <authorList>
            <person name="Hagestad O.C."/>
            <person name="Hou L."/>
            <person name="Andersen J.H."/>
            <person name="Hansen E.H."/>
            <person name="Altermark B."/>
            <person name="Li C."/>
            <person name="Kuhnert E."/>
            <person name="Cox R.J."/>
            <person name="Crous P.W."/>
            <person name="Spatafora J.W."/>
            <person name="Lail K."/>
            <person name="Amirebrahimi M."/>
            <person name="Lipzen A."/>
            <person name="Pangilinan J."/>
            <person name="Andreopoulos W."/>
            <person name="Hayes R.D."/>
            <person name="Ng V."/>
            <person name="Grigoriev I.V."/>
            <person name="Jackson S.A."/>
            <person name="Sutton T.D.S."/>
            <person name="Dobson A.D.W."/>
            <person name="Rama T."/>
        </authorList>
    </citation>
    <scope>NUCLEOTIDE SEQUENCE</scope>
    <source>
        <strain evidence="2">TRa018bII</strain>
    </source>
</reference>
<accession>A0A9P8C8Z1</accession>
<feature type="compositionally biased region" description="Polar residues" evidence="1">
    <location>
        <begin position="256"/>
        <end position="265"/>
    </location>
</feature>
<dbReference type="EMBL" id="MU251379">
    <property type="protein sequence ID" value="KAG9237867.1"/>
    <property type="molecule type" value="Genomic_DNA"/>
</dbReference>
<feature type="compositionally biased region" description="Low complexity" evidence="1">
    <location>
        <begin position="80"/>
        <end position="100"/>
    </location>
</feature>